<keyword evidence="1" id="KW-0472">Membrane</keyword>
<feature type="transmembrane region" description="Helical" evidence="1">
    <location>
        <begin position="344"/>
        <end position="365"/>
    </location>
</feature>
<keyword evidence="1" id="KW-1133">Transmembrane helix</keyword>
<protein>
    <submittedName>
        <fullName evidence="2">Unannotated protein</fullName>
    </submittedName>
</protein>
<dbReference type="EMBL" id="CAFAAZ010000018">
    <property type="protein sequence ID" value="CAB4827940.1"/>
    <property type="molecule type" value="Genomic_DNA"/>
</dbReference>
<organism evidence="2">
    <name type="scientific">freshwater metagenome</name>
    <dbReference type="NCBI Taxonomy" id="449393"/>
    <lineage>
        <taxon>unclassified sequences</taxon>
        <taxon>metagenomes</taxon>
        <taxon>ecological metagenomes</taxon>
    </lineage>
</organism>
<feature type="transmembrane region" description="Helical" evidence="1">
    <location>
        <begin position="125"/>
        <end position="144"/>
    </location>
</feature>
<sequence>MLNRILASFGLAFIVLAAAPMAHAADIPVLSWEKGKEHNIVLGGNGLAKNWKINLVSENTQPLAFRQSKLAPNGYVVFSVTIPDSFPSGVYRVETEGNNSPTRVVAGVKLVDLSSFNLIQIPTKLIIILLTLVFLVSTMSIMRMKKYERIEYLRSKPVEKLDGFLNVFYKFRYSAVDEIHKSLFKFQLIREGELLHKLSPTTWALLPIATMALGGFVGVNGNLIGGVSFIPVALYTFTAVVGVIDPFSGFTAAIGYAFTQSVTGNVTSVRAVMSLLAVGIGWVAPGILSSLYQDILRKDRYFKLARLIVPDVIASLVGGFVFLVAELLTNSFANHVGPIAVNSLLIPVGLSVVILGRIHLYRYLVKDLHQTGENYQIRIMILPRVLSPRTILIASLYFAGTAYVWTESLQFAGITAFLLAFPLSLLMVRFESPVIKSLVNKDRHILLETAIISVIACVVFFYVQSLPLEVTAKGKLLILYASVILFVHGFYSSIFDTSSRSVDVASEVRESEMAE</sequence>
<evidence type="ECO:0000256" key="1">
    <source>
        <dbReference type="SAM" id="Phobius"/>
    </source>
</evidence>
<gene>
    <name evidence="2" type="ORF">UFOPK3128_01316</name>
</gene>
<proteinExistence type="predicted"/>
<feature type="transmembrane region" description="Helical" evidence="1">
    <location>
        <begin position="271"/>
        <end position="292"/>
    </location>
</feature>
<feature type="transmembrane region" description="Helical" evidence="1">
    <location>
        <begin position="411"/>
        <end position="432"/>
    </location>
</feature>
<feature type="transmembrane region" description="Helical" evidence="1">
    <location>
        <begin position="476"/>
        <end position="494"/>
    </location>
</feature>
<keyword evidence="1" id="KW-0812">Transmembrane</keyword>
<accession>A0A6J7A602</accession>
<name>A0A6J7A602_9ZZZZ</name>
<dbReference type="AlphaFoldDB" id="A0A6J7A602"/>
<feature type="transmembrane region" description="Helical" evidence="1">
    <location>
        <begin position="444"/>
        <end position="464"/>
    </location>
</feature>
<evidence type="ECO:0000313" key="2">
    <source>
        <dbReference type="EMBL" id="CAB4827940.1"/>
    </source>
</evidence>
<feature type="transmembrane region" description="Helical" evidence="1">
    <location>
        <begin position="386"/>
        <end position="405"/>
    </location>
</feature>
<feature type="transmembrane region" description="Helical" evidence="1">
    <location>
        <begin position="304"/>
        <end position="324"/>
    </location>
</feature>
<reference evidence="2" key="1">
    <citation type="submission" date="2020-05" db="EMBL/GenBank/DDBJ databases">
        <authorList>
            <person name="Chiriac C."/>
            <person name="Salcher M."/>
            <person name="Ghai R."/>
            <person name="Kavagutti S V."/>
        </authorList>
    </citation>
    <scope>NUCLEOTIDE SEQUENCE</scope>
</reference>
<feature type="transmembrane region" description="Helical" evidence="1">
    <location>
        <begin position="232"/>
        <end position="259"/>
    </location>
</feature>